<name>A0A7S8D9D0_FUSCU</name>
<reference evidence="1" key="1">
    <citation type="submission" date="2020-11" db="EMBL/GenBank/DDBJ databases">
        <title>The chromosome-scale genome resource for two endophytic Fusarium species: F. culmorum and F. pseudograminearum.</title>
        <authorList>
            <person name="Yuan Z."/>
        </authorList>
    </citation>
    <scope>NUCLEOTIDE SEQUENCE</scope>
    <source>
        <strain evidence="1">Class2-1B</strain>
    </source>
</reference>
<sequence length="298" mass="33299">MDLLGTPGDDWIDLMAITKAYECSDVCDTIFAIQGLVKPDLAVSLKPDYTKSAKEIQSDCSQKVASFLRNFVSGDEYQNDSCLDKFIMMLTGGSVRDFNIQRCQAFTEGSLYSLQEWRWKIRQWLNGTGDKADSLTGYWMTDKQFKSTLSSTNTATGCAKTCDGDFVRVPPESRSGDIIAVLLGSHNPIVLRPQSPSGYTVIGPCYHPGLSHGKALLGHDFKGWIPVWDRMWVRRAFYKVGYGIRRTDPRLNDVPLEDGYKGILFKNAVLGWVSLEGSLLKFAPRMSEEALKKRGVPI</sequence>
<proteinExistence type="predicted"/>
<dbReference type="EMBL" id="CP064749">
    <property type="protein sequence ID" value="QPC64311.1"/>
    <property type="molecule type" value="Genomic_DNA"/>
</dbReference>
<organism evidence="1 2">
    <name type="scientific">Fusarium culmorum</name>
    <dbReference type="NCBI Taxonomy" id="5516"/>
    <lineage>
        <taxon>Eukaryota</taxon>
        <taxon>Fungi</taxon>
        <taxon>Dikarya</taxon>
        <taxon>Ascomycota</taxon>
        <taxon>Pezizomycotina</taxon>
        <taxon>Sordariomycetes</taxon>
        <taxon>Hypocreomycetidae</taxon>
        <taxon>Hypocreales</taxon>
        <taxon>Nectriaceae</taxon>
        <taxon>Fusarium</taxon>
    </lineage>
</organism>
<dbReference type="Proteomes" id="UP000663297">
    <property type="component" value="Chromosome 3"/>
</dbReference>
<dbReference type="AlphaFoldDB" id="A0A7S8D9D0"/>
<accession>A0A7S8D9D0</accession>
<evidence type="ECO:0000313" key="2">
    <source>
        <dbReference type="Proteomes" id="UP000663297"/>
    </source>
</evidence>
<gene>
    <name evidence="1" type="ORF">HYE67_006542</name>
</gene>
<protein>
    <submittedName>
        <fullName evidence="1">Uncharacterized protein</fullName>
    </submittedName>
</protein>
<evidence type="ECO:0000313" key="1">
    <source>
        <dbReference type="EMBL" id="QPC64311.1"/>
    </source>
</evidence>